<comment type="caution">
    <text evidence="3">The sequence shown here is derived from an EMBL/GenBank/DDBJ whole genome shotgun (WGS) entry which is preliminary data.</text>
</comment>
<keyword evidence="1" id="KW-0812">Transmembrane</keyword>
<evidence type="ECO:0000256" key="1">
    <source>
        <dbReference type="SAM" id="Phobius"/>
    </source>
</evidence>
<dbReference type="Proteomes" id="UP000230775">
    <property type="component" value="Unassembled WGS sequence"/>
</dbReference>
<name>A0A2H0WQM8_9BACT</name>
<dbReference type="Gene3D" id="3.90.550.10">
    <property type="entry name" value="Spore Coat Polysaccharide Biosynthesis Protein SpsA, Chain A"/>
    <property type="match status" value="1"/>
</dbReference>
<dbReference type="InterPro" id="IPR001173">
    <property type="entry name" value="Glyco_trans_2-like"/>
</dbReference>
<evidence type="ECO:0000259" key="2">
    <source>
        <dbReference type="Pfam" id="PF13632"/>
    </source>
</evidence>
<sequence>MSIFYLLILGYALFRATRGIYRLLASTRWLKINSLKLSNSCYGRTKYNFVVLIPVLREQEIITKTFKIFSNLKGRYKLIFITTQKEDFQKKLLLQKLKELAPGLIKIDNESQFIERTSGIFPKTLSEQLFNKLKEFEKDNKATSFLVDNYILLLHTREILERLIQGSGKGDKISVLDYPRVDGAMSHQLNFACDFINQSDDPQKTFMMVYNADSVVPEDLIIKTEKFLGLFPEARVIQQSAVFLNNFNSFKGSWRKSFLQAIALLQTRWTLSHEIPRILKQFNSKIGNFLEGSHVVGHGLIIRLDVLNKVGNFPTKYLNEDLPLGYLVRLHGEKIYPFPVLEYADSPASIKSMFNQYKVWFYGVFSYPQYMYDAIIKLNLPVLKALIWGFKYCIRALMWLFLSFTWIFLFVYPIYQKNFVYFFLSLLTFIVYAPINFYLISKIYQGEVKTDLKIYLMSFPAYLTHSLGPLMAVKDFTLKLFLKKNFEKTKTER</sequence>
<protein>
    <recommendedName>
        <fullName evidence="2">Glycosyltransferase 2-like domain-containing protein</fullName>
    </recommendedName>
</protein>
<gene>
    <name evidence="3" type="ORF">COT64_03680</name>
</gene>
<evidence type="ECO:0000313" key="4">
    <source>
        <dbReference type="Proteomes" id="UP000230775"/>
    </source>
</evidence>
<keyword evidence="1" id="KW-1133">Transmembrane helix</keyword>
<dbReference type="Pfam" id="PF13632">
    <property type="entry name" value="Glyco_trans_2_3"/>
    <property type="match status" value="1"/>
</dbReference>
<dbReference type="SUPFAM" id="SSF53448">
    <property type="entry name" value="Nucleotide-diphospho-sugar transferases"/>
    <property type="match status" value="1"/>
</dbReference>
<feature type="domain" description="Glycosyltransferase 2-like" evidence="2">
    <location>
        <begin position="212"/>
        <end position="428"/>
    </location>
</feature>
<accession>A0A2H0WQM8</accession>
<feature type="transmembrane region" description="Helical" evidence="1">
    <location>
        <begin position="392"/>
        <end position="415"/>
    </location>
</feature>
<dbReference type="EMBL" id="PEZI01000077">
    <property type="protein sequence ID" value="PIS14238.1"/>
    <property type="molecule type" value="Genomic_DNA"/>
</dbReference>
<feature type="transmembrane region" description="Helical" evidence="1">
    <location>
        <begin position="421"/>
        <end position="440"/>
    </location>
</feature>
<dbReference type="InterPro" id="IPR029044">
    <property type="entry name" value="Nucleotide-diphossugar_trans"/>
</dbReference>
<proteinExistence type="predicted"/>
<feature type="transmembrane region" description="Helical" evidence="1">
    <location>
        <begin position="359"/>
        <end position="380"/>
    </location>
</feature>
<dbReference type="AlphaFoldDB" id="A0A2H0WQM8"/>
<organism evidence="3 4">
    <name type="scientific">Candidatus Shapirobacteria bacterium CG09_land_8_20_14_0_10_39_12</name>
    <dbReference type="NCBI Taxonomy" id="1974885"/>
    <lineage>
        <taxon>Bacteria</taxon>
        <taxon>Candidatus Shapironibacteriota</taxon>
    </lineage>
</organism>
<reference evidence="4" key="1">
    <citation type="submission" date="2017-09" db="EMBL/GenBank/DDBJ databases">
        <title>Depth-based differentiation of microbial function through sediment-hosted aquifers and enrichment of novel symbionts in the deep terrestrial subsurface.</title>
        <authorList>
            <person name="Probst A.J."/>
            <person name="Ladd B."/>
            <person name="Jarett J.K."/>
            <person name="Geller-Mcgrath D.E."/>
            <person name="Sieber C.M.K."/>
            <person name="Emerson J.B."/>
            <person name="Anantharaman K."/>
            <person name="Thomas B.C."/>
            <person name="Malmstrom R."/>
            <person name="Stieglmeier M."/>
            <person name="Klingl A."/>
            <person name="Woyke T."/>
            <person name="Ryan C.M."/>
            <person name="Banfield J.F."/>
        </authorList>
    </citation>
    <scope>NUCLEOTIDE SEQUENCE [LARGE SCALE GENOMIC DNA]</scope>
</reference>
<keyword evidence="1" id="KW-0472">Membrane</keyword>
<evidence type="ECO:0000313" key="3">
    <source>
        <dbReference type="EMBL" id="PIS14238.1"/>
    </source>
</evidence>
<feature type="transmembrane region" description="Helical" evidence="1">
    <location>
        <begin position="452"/>
        <end position="472"/>
    </location>
</feature>